<evidence type="ECO:0000313" key="3">
    <source>
        <dbReference type="Proteomes" id="UP000037432"/>
    </source>
</evidence>
<dbReference type="SUPFAM" id="SSF81301">
    <property type="entry name" value="Nucleotidyltransferase"/>
    <property type="match status" value="1"/>
</dbReference>
<dbReference type="InterPro" id="IPR002934">
    <property type="entry name" value="Polymerase_NTP_transf_dom"/>
</dbReference>
<sequence length="262" mass="29662">MLMDESVNHWLTPLQECGLVPEGVVAAFVVGSAARGWHNARSDFDIYVVTRAERVSATSRTSTVPLDPAYVRSEVFHRKDRRWEVTYWLERQIGQALSKVSWEAYEGGRVTEEALTRREELLLAHLGTCFPVLGQDWITRTRERLVDSAFRSFVVVRSLGAADDAVEDALGQMEAGDLESATISARMAFGHAIDALLEAEGEYGSHLLKWRPNRFRACAPRALSFDEYWKIETMQGYDPVDPRPWIKNVLTICQDIAMRVDV</sequence>
<dbReference type="GO" id="GO:0016779">
    <property type="term" value="F:nucleotidyltransferase activity"/>
    <property type="evidence" value="ECO:0007669"/>
    <property type="project" value="InterPro"/>
</dbReference>
<comment type="caution">
    <text evidence="2">The sequence shown here is derived from an EMBL/GenBank/DDBJ whole genome shotgun (WGS) entry which is preliminary data.</text>
</comment>
<dbReference type="AlphaFoldDB" id="A0A0J7ZAD0"/>
<feature type="domain" description="Polymerase nucleotidyl transferase" evidence="1">
    <location>
        <begin position="24"/>
        <end position="94"/>
    </location>
</feature>
<dbReference type="PATRIC" id="fig|1938.3.peg.8932"/>
<dbReference type="CDD" id="cd05403">
    <property type="entry name" value="NT_KNTase_like"/>
    <property type="match status" value="1"/>
</dbReference>
<name>A0A0J7ZAD0_STRVR</name>
<organism evidence="2 3">
    <name type="scientific">Streptomyces viridochromogenes</name>
    <dbReference type="NCBI Taxonomy" id="1938"/>
    <lineage>
        <taxon>Bacteria</taxon>
        <taxon>Bacillati</taxon>
        <taxon>Actinomycetota</taxon>
        <taxon>Actinomycetes</taxon>
        <taxon>Kitasatosporales</taxon>
        <taxon>Streptomycetaceae</taxon>
        <taxon>Streptomyces</taxon>
    </lineage>
</organism>
<dbReference type="Pfam" id="PF01909">
    <property type="entry name" value="NTP_transf_2"/>
    <property type="match status" value="1"/>
</dbReference>
<reference evidence="2 3" key="1">
    <citation type="submission" date="2015-06" db="EMBL/GenBank/DDBJ databases">
        <authorList>
            <person name="Ju K.-S."/>
            <person name="Doroghazi J.R."/>
            <person name="Metcalf W.W."/>
        </authorList>
    </citation>
    <scope>NUCLEOTIDE SEQUENCE [LARGE SCALE GENOMIC DNA]</scope>
    <source>
        <strain evidence="2 3">NRRL 3414</strain>
    </source>
</reference>
<evidence type="ECO:0000313" key="2">
    <source>
        <dbReference type="EMBL" id="KMS72078.1"/>
    </source>
</evidence>
<dbReference type="Proteomes" id="UP000037432">
    <property type="component" value="Unassembled WGS sequence"/>
</dbReference>
<protein>
    <recommendedName>
        <fullName evidence="1">Polymerase nucleotidyl transferase domain-containing protein</fullName>
    </recommendedName>
</protein>
<proteinExistence type="predicted"/>
<dbReference type="EMBL" id="LFNT01000030">
    <property type="protein sequence ID" value="KMS72078.1"/>
    <property type="molecule type" value="Genomic_DNA"/>
</dbReference>
<accession>A0A0J7ZAD0</accession>
<dbReference type="Gene3D" id="3.30.460.10">
    <property type="entry name" value="Beta Polymerase, domain 2"/>
    <property type="match status" value="1"/>
</dbReference>
<gene>
    <name evidence="2" type="ORF">ACM01_24715</name>
</gene>
<evidence type="ECO:0000259" key="1">
    <source>
        <dbReference type="Pfam" id="PF01909"/>
    </source>
</evidence>
<dbReference type="InterPro" id="IPR043519">
    <property type="entry name" value="NT_sf"/>
</dbReference>